<dbReference type="PROSITE" id="PS51257">
    <property type="entry name" value="PROKAR_LIPOPROTEIN"/>
    <property type="match status" value="1"/>
</dbReference>
<organism evidence="1 2">
    <name type="scientific">Corallococcus exiguus</name>
    <dbReference type="NCBI Taxonomy" id="83462"/>
    <lineage>
        <taxon>Bacteria</taxon>
        <taxon>Pseudomonadati</taxon>
        <taxon>Myxococcota</taxon>
        <taxon>Myxococcia</taxon>
        <taxon>Myxococcales</taxon>
        <taxon>Cystobacterineae</taxon>
        <taxon>Myxococcaceae</taxon>
        <taxon>Corallococcus</taxon>
    </lineage>
</organism>
<proteinExistence type="predicted"/>
<comment type="caution">
    <text evidence="1">The sequence shown here is derived from an EMBL/GenBank/DDBJ whole genome shotgun (WGS) entry which is preliminary data.</text>
</comment>
<dbReference type="EMBL" id="JAAAPK010000002">
    <property type="protein sequence ID" value="NBC40091.1"/>
    <property type="molecule type" value="Genomic_DNA"/>
</dbReference>
<accession>A0A7X4Y7Q5</accession>
<dbReference type="Proteomes" id="UP000537825">
    <property type="component" value="Unassembled WGS sequence"/>
</dbReference>
<protein>
    <recommendedName>
        <fullName evidence="3">Lipoprotein</fullName>
    </recommendedName>
</protein>
<evidence type="ECO:0008006" key="3">
    <source>
        <dbReference type="Google" id="ProtNLM"/>
    </source>
</evidence>
<evidence type="ECO:0000313" key="1">
    <source>
        <dbReference type="EMBL" id="NBC40091.1"/>
    </source>
</evidence>
<sequence length="88" mass="9314">MRTFVFGGLLATALMAVGCGGPVEQEESLDLGTQKAPLPDCSVSPDDLRNYYSDPGHTDLIGQFGCCSGGLYTWGIKSSPYIDFNASC</sequence>
<name>A0A7X4Y7Q5_9BACT</name>
<keyword evidence="2" id="KW-1185">Reference proteome</keyword>
<evidence type="ECO:0000313" key="2">
    <source>
        <dbReference type="Proteomes" id="UP000537825"/>
    </source>
</evidence>
<dbReference type="AlphaFoldDB" id="A0A7X4Y7Q5"/>
<dbReference type="RefSeq" id="WP_139918333.1">
    <property type="nucleotide sequence ID" value="NZ_CBCSLE010000009.1"/>
</dbReference>
<reference evidence="1 2" key="1">
    <citation type="submission" date="2020-01" db="EMBL/GenBank/DDBJ databases">
        <title>The draft genome sequence of Corallococcus exiguus DSM 14696.</title>
        <authorList>
            <person name="Zhang X."/>
            <person name="Zhu H."/>
        </authorList>
    </citation>
    <scope>NUCLEOTIDE SEQUENCE [LARGE SCALE GENOMIC DNA]</scope>
    <source>
        <strain evidence="1 2">DSM 14696</strain>
    </source>
</reference>
<gene>
    <name evidence="1" type="ORF">GTZ93_09630</name>
</gene>